<dbReference type="Pfam" id="PF13490">
    <property type="entry name" value="zf-HC2"/>
    <property type="match status" value="1"/>
</dbReference>
<dbReference type="InterPro" id="IPR027383">
    <property type="entry name" value="Znf_put"/>
</dbReference>
<evidence type="ECO:0000313" key="3">
    <source>
        <dbReference type="EMBL" id="CAG7607129.1"/>
    </source>
</evidence>
<feature type="region of interest" description="Disordered" evidence="1">
    <location>
        <begin position="335"/>
        <end position="419"/>
    </location>
</feature>
<proteinExistence type="predicted"/>
<dbReference type="GO" id="GO:0003700">
    <property type="term" value="F:DNA-binding transcription factor activity"/>
    <property type="evidence" value="ECO:0007669"/>
    <property type="project" value="InterPro"/>
</dbReference>
<accession>A0A916JVQ5</accession>
<dbReference type="NCBIfam" id="TIGR02937">
    <property type="entry name" value="sigma70-ECF"/>
    <property type="match status" value="1"/>
</dbReference>
<dbReference type="Proteomes" id="UP000693892">
    <property type="component" value="Unassembled WGS sequence"/>
</dbReference>
<dbReference type="GO" id="GO:0006352">
    <property type="term" value="P:DNA-templated transcription initiation"/>
    <property type="evidence" value="ECO:0007669"/>
    <property type="project" value="InterPro"/>
</dbReference>
<organism evidence="3 4">
    <name type="scientific">Leucobacter soli</name>
    <dbReference type="NCBI Taxonomy" id="2812850"/>
    <lineage>
        <taxon>Bacteria</taxon>
        <taxon>Bacillati</taxon>
        <taxon>Actinomycetota</taxon>
        <taxon>Actinomycetes</taxon>
        <taxon>Micrococcales</taxon>
        <taxon>Microbacteriaceae</taxon>
        <taxon>Leucobacter</taxon>
    </lineage>
</organism>
<evidence type="ECO:0000256" key="1">
    <source>
        <dbReference type="SAM" id="MobiDB-lite"/>
    </source>
</evidence>
<reference evidence="3" key="1">
    <citation type="submission" date="2021-06" db="EMBL/GenBank/DDBJ databases">
        <authorList>
            <person name="Criscuolo A."/>
        </authorList>
    </citation>
    <scope>NUCLEOTIDE SEQUENCE</scope>
    <source>
        <strain evidence="3">CIP111803</strain>
    </source>
</reference>
<name>A0A916JVQ5_9MICO</name>
<feature type="compositionally biased region" description="Acidic residues" evidence="1">
    <location>
        <begin position="343"/>
        <end position="356"/>
    </location>
</feature>
<keyword evidence="4" id="KW-1185">Reference proteome</keyword>
<evidence type="ECO:0000259" key="2">
    <source>
        <dbReference type="Pfam" id="PF13490"/>
    </source>
</evidence>
<dbReference type="AlphaFoldDB" id="A0A916JVQ5"/>
<gene>
    <name evidence="3" type="ORF">LEUCIP111803_00992</name>
</gene>
<dbReference type="InterPro" id="IPR014284">
    <property type="entry name" value="RNA_pol_sigma-70_dom"/>
</dbReference>
<sequence length="554" mass="56864">MAAARGLAPSLDPDDLVSAAYLKIFELVIDGRGPRGAFRPYLYQVIRTIAADQFRSRERPSDELDQIPDLHEAGPWEDNAFDLNAVAEAFAGLDERWQAVLWYTEVEGLAPREAARLIGLSPNATSALAVRAKDALRSAWVGAHVNRELSAAECRTTLDHLQRFQRGKLTARAARNVEAHLGDCSNCAAAAAESATLNRRLGLILAGLFLGGSGTAALFSRLGLEAGAAAGAGAGTASGAGSAGGGGTTAGSGAMTAGAGIGTGAAAGGVATAAVLTGTVAAAAAVAGVIALVVSNLVAPDPAIGSPAAAADERLVASDEPIDDLDIETAMLRTHRTATDPEPAADSEDDPDDDEGAAGHRERRDDNGTDDDDDDNDNNGDNGDNGDGGEDDGDDDSNGGPSEPEPPVDEADPSLTPGYVCSFAGESSILLGEANEYGLIRLRATAPNGAPVELFHPLYDPALEGVEPGNVFSDGVFADPYGNSFDFGFFTGTDPVPSPGWWGFSPDLLPQWAIEFPGLAVGDTFIEIRLVTPDGRQSPWTGIDPDSACGGTTG</sequence>
<feature type="compositionally biased region" description="Basic and acidic residues" evidence="1">
    <location>
        <begin position="357"/>
        <end position="367"/>
    </location>
</feature>
<feature type="compositionally biased region" description="Acidic residues" evidence="1">
    <location>
        <begin position="387"/>
        <end position="397"/>
    </location>
</feature>
<feature type="domain" description="Putative zinc-finger" evidence="2">
    <location>
        <begin position="154"/>
        <end position="188"/>
    </location>
</feature>
<evidence type="ECO:0000313" key="4">
    <source>
        <dbReference type="Proteomes" id="UP000693892"/>
    </source>
</evidence>
<protein>
    <recommendedName>
        <fullName evidence="2">Putative zinc-finger domain-containing protein</fullName>
    </recommendedName>
</protein>
<feature type="compositionally biased region" description="Acidic residues" evidence="1">
    <location>
        <begin position="368"/>
        <end position="378"/>
    </location>
</feature>
<comment type="caution">
    <text evidence="3">The sequence shown here is derived from an EMBL/GenBank/DDBJ whole genome shotgun (WGS) entry which is preliminary data.</text>
</comment>
<dbReference type="EMBL" id="CAJVAP010000009">
    <property type="protein sequence ID" value="CAG7607129.1"/>
    <property type="molecule type" value="Genomic_DNA"/>
</dbReference>